<keyword evidence="3" id="KW-1185">Reference proteome</keyword>
<evidence type="ECO:0008006" key="4">
    <source>
        <dbReference type="Google" id="ProtNLM"/>
    </source>
</evidence>
<dbReference type="AlphaFoldDB" id="A0A816C048"/>
<sequence>MLAAHLHDDEHISMDIVWMVIDKLREAILLAKEHDIEGEAQACHYTANVYERIIKMAEVAYIYHLRCVTLAQTMIPRILTGVDWYTTSSTFVQKYRERKACEEEAIDEKLMNQLRTEMASELIELDNTAKKGTHDFLEHIYKVHPPRKEGATMGPLDANQLSKTVKKALLHYHPDKQVAEDDANARNSDQFRAGSAKLHLDKSSQSWILKAANNTPVNVHTLYNTKTYDDALRKEQYQLGDIVGRKIDKVDRTTLQATSEEQLLQVRYFKFFPREHLYLQIILFQFM</sequence>
<evidence type="ECO:0000313" key="2">
    <source>
        <dbReference type="EMBL" id="CAF4506345.1"/>
    </source>
</evidence>
<accession>A0A816C048</accession>
<comment type="caution">
    <text evidence="1">The sequence shown here is derived from an EMBL/GenBank/DDBJ whole genome shotgun (WGS) entry which is preliminary data.</text>
</comment>
<dbReference type="Proteomes" id="UP000681722">
    <property type="component" value="Unassembled WGS sequence"/>
</dbReference>
<organism evidence="1 3">
    <name type="scientific">Didymodactylos carnosus</name>
    <dbReference type="NCBI Taxonomy" id="1234261"/>
    <lineage>
        <taxon>Eukaryota</taxon>
        <taxon>Metazoa</taxon>
        <taxon>Spiralia</taxon>
        <taxon>Gnathifera</taxon>
        <taxon>Rotifera</taxon>
        <taxon>Eurotatoria</taxon>
        <taxon>Bdelloidea</taxon>
        <taxon>Philodinida</taxon>
        <taxon>Philodinidae</taxon>
        <taxon>Didymodactylos</taxon>
    </lineage>
</organism>
<dbReference type="OrthoDB" id="3135773at2759"/>
<evidence type="ECO:0000313" key="3">
    <source>
        <dbReference type="Proteomes" id="UP000663829"/>
    </source>
</evidence>
<name>A0A816C048_9BILA</name>
<dbReference type="EMBL" id="CAJOBC010106979">
    <property type="protein sequence ID" value="CAF4506345.1"/>
    <property type="molecule type" value="Genomic_DNA"/>
</dbReference>
<protein>
    <recommendedName>
        <fullName evidence="4">J domain-containing protein</fullName>
    </recommendedName>
</protein>
<gene>
    <name evidence="1" type="ORF">GPM918_LOCUS43563</name>
    <name evidence="2" type="ORF">SRO942_LOCUS45084</name>
</gene>
<reference evidence="1" key="1">
    <citation type="submission" date="2021-02" db="EMBL/GenBank/DDBJ databases">
        <authorList>
            <person name="Nowell W R."/>
        </authorList>
    </citation>
    <scope>NUCLEOTIDE SEQUENCE</scope>
</reference>
<proteinExistence type="predicted"/>
<dbReference type="EMBL" id="CAJNOQ010039950">
    <property type="protein sequence ID" value="CAF1618284.1"/>
    <property type="molecule type" value="Genomic_DNA"/>
</dbReference>
<dbReference type="Proteomes" id="UP000663829">
    <property type="component" value="Unassembled WGS sequence"/>
</dbReference>
<evidence type="ECO:0000313" key="1">
    <source>
        <dbReference type="EMBL" id="CAF1618284.1"/>
    </source>
</evidence>